<feature type="signal peptide" evidence="2">
    <location>
        <begin position="1"/>
        <end position="19"/>
    </location>
</feature>
<evidence type="ECO:0008006" key="5">
    <source>
        <dbReference type="Google" id="ProtNLM"/>
    </source>
</evidence>
<organism evidence="3 4">
    <name type="scientific">Tanacetum coccineum</name>
    <dbReference type="NCBI Taxonomy" id="301880"/>
    <lineage>
        <taxon>Eukaryota</taxon>
        <taxon>Viridiplantae</taxon>
        <taxon>Streptophyta</taxon>
        <taxon>Embryophyta</taxon>
        <taxon>Tracheophyta</taxon>
        <taxon>Spermatophyta</taxon>
        <taxon>Magnoliopsida</taxon>
        <taxon>eudicotyledons</taxon>
        <taxon>Gunneridae</taxon>
        <taxon>Pentapetalae</taxon>
        <taxon>asterids</taxon>
        <taxon>campanulids</taxon>
        <taxon>Asterales</taxon>
        <taxon>Asteraceae</taxon>
        <taxon>Asteroideae</taxon>
        <taxon>Anthemideae</taxon>
        <taxon>Anthemidinae</taxon>
        <taxon>Tanacetum</taxon>
    </lineage>
</organism>
<evidence type="ECO:0000256" key="1">
    <source>
        <dbReference type="SAM" id="MobiDB-lite"/>
    </source>
</evidence>
<keyword evidence="4" id="KW-1185">Reference proteome</keyword>
<keyword evidence="2" id="KW-0732">Signal</keyword>
<comment type="caution">
    <text evidence="3">The sequence shown here is derived from an EMBL/GenBank/DDBJ whole genome shotgun (WGS) entry which is preliminary data.</text>
</comment>
<proteinExistence type="predicted"/>
<sequence length="110" mass="11762">MSSILVLSAVAITQPCCLSSLASYSDGLGEVSTSWSGAYDQSLEALLSQSAAYENESRVPDRSHVHTHDHDGSEAPDELPDPISNGPSLSGSMRPLLHFHTVSWRVILSP</sequence>
<evidence type="ECO:0000313" key="3">
    <source>
        <dbReference type="EMBL" id="GJT12293.1"/>
    </source>
</evidence>
<evidence type="ECO:0000313" key="4">
    <source>
        <dbReference type="Proteomes" id="UP001151760"/>
    </source>
</evidence>
<reference evidence="3" key="2">
    <citation type="submission" date="2022-01" db="EMBL/GenBank/DDBJ databases">
        <authorList>
            <person name="Yamashiro T."/>
            <person name="Shiraishi A."/>
            <person name="Satake H."/>
            <person name="Nakayama K."/>
        </authorList>
    </citation>
    <scope>NUCLEOTIDE SEQUENCE</scope>
</reference>
<dbReference type="Proteomes" id="UP001151760">
    <property type="component" value="Unassembled WGS sequence"/>
</dbReference>
<feature type="chain" id="PRO_5046108857" description="Secreted protein" evidence="2">
    <location>
        <begin position="20"/>
        <end position="110"/>
    </location>
</feature>
<name>A0ABQ5BCP9_9ASTR</name>
<reference evidence="3" key="1">
    <citation type="journal article" date="2022" name="Int. J. Mol. Sci.">
        <title>Draft Genome of Tanacetum Coccineum: Genomic Comparison of Closely Related Tanacetum-Family Plants.</title>
        <authorList>
            <person name="Yamashiro T."/>
            <person name="Shiraishi A."/>
            <person name="Nakayama K."/>
            <person name="Satake H."/>
        </authorList>
    </citation>
    <scope>NUCLEOTIDE SEQUENCE</scope>
</reference>
<dbReference type="EMBL" id="BQNB010013136">
    <property type="protein sequence ID" value="GJT12293.1"/>
    <property type="molecule type" value="Genomic_DNA"/>
</dbReference>
<feature type="region of interest" description="Disordered" evidence="1">
    <location>
        <begin position="54"/>
        <end position="94"/>
    </location>
</feature>
<gene>
    <name evidence="3" type="ORF">Tco_0859335</name>
</gene>
<feature type="compositionally biased region" description="Basic and acidic residues" evidence="1">
    <location>
        <begin position="55"/>
        <end position="73"/>
    </location>
</feature>
<accession>A0ABQ5BCP9</accession>
<evidence type="ECO:0000256" key="2">
    <source>
        <dbReference type="SAM" id="SignalP"/>
    </source>
</evidence>
<protein>
    <recommendedName>
        <fullName evidence="5">Secreted protein</fullName>
    </recommendedName>
</protein>